<dbReference type="KEGG" id="phal:H9I45_15520"/>
<proteinExistence type="predicted"/>
<dbReference type="RefSeq" id="WP_140422756.1">
    <property type="nucleotide sequence ID" value="NZ_CP061813.1"/>
</dbReference>
<dbReference type="OrthoDB" id="758560at2"/>
<name>A0A7L8AFE5_9FLAO</name>
<dbReference type="AlphaFoldDB" id="A0A7L8AFE5"/>
<dbReference type="Proteomes" id="UP000516764">
    <property type="component" value="Chromosome"/>
</dbReference>
<dbReference type="EMBL" id="CP061813">
    <property type="protein sequence ID" value="QOD60728.1"/>
    <property type="molecule type" value="Genomic_DNA"/>
</dbReference>
<reference evidence="1 2" key="1">
    <citation type="journal article" date="2016" name="Int. J. Syst. Evol. Microbiol.">
        <title>Polaribacter haliotis sp. nov., isolated from the gut of abalone Haliotis discus hannai.</title>
        <authorList>
            <person name="Kim Y.O."/>
            <person name="Park I.S."/>
            <person name="Park S."/>
            <person name="Nam B.H."/>
            <person name="Park J.M."/>
            <person name="Kim D.G."/>
            <person name="Yoon J.H."/>
        </authorList>
    </citation>
    <scope>NUCLEOTIDE SEQUENCE [LARGE SCALE GENOMIC DNA]</scope>
    <source>
        <strain evidence="1 2">KCTC 52418</strain>
    </source>
</reference>
<gene>
    <name evidence="1" type="ORF">H9I45_15520</name>
</gene>
<evidence type="ECO:0008006" key="3">
    <source>
        <dbReference type="Google" id="ProtNLM"/>
    </source>
</evidence>
<dbReference type="Gene3D" id="3.40.630.30">
    <property type="match status" value="1"/>
</dbReference>
<keyword evidence="2" id="KW-1185">Reference proteome</keyword>
<protein>
    <recommendedName>
        <fullName evidence="3">N-acetyltransferase domain-containing protein</fullName>
    </recommendedName>
</protein>
<accession>A0A7L8AFE5</accession>
<dbReference type="SUPFAM" id="SSF55729">
    <property type="entry name" value="Acyl-CoA N-acyltransferases (Nat)"/>
    <property type="match status" value="1"/>
</dbReference>
<evidence type="ECO:0000313" key="2">
    <source>
        <dbReference type="Proteomes" id="UP000516764"/>
    </source>
</evidence>
<evidence type="ECO:0000313" key="1">
    <source>
        <dbReference type="EMBL" id="QOD60728.1"/>
    </source>
</evidence>
<sequence>MEVEHTLFIDINEILKLYESTANLNRVCATRHHLKIEKILMLLEIKNKQQWKVTINKKIMCVFSLSFKNSLIWMEKNNCSSVYINRITISPECNYCTIFSEIINWIQDFVGFKKIDTIKIHTNSENKKIIANFKKCGFTFSGYSTLKNQPKQIFKIKNQSTSLYQLNI</sequence>
<dbReference type="InterPro" id="IPR016181">
    <property type="entry name" value="Acyl_CoA_acyltransferase"/>
</dbReference>
<organism evidence="1 2">
    <name type="scientific">Polaribacter haliotis</name>
    <dbReference type="NCBI Taxonomy" id="1888915"/>
    <lineage>
        <taxon>Bacteria</taxon>
        <taxon>Pseudomonadati</taxon>
        <taxon>Bacteroidota</taxon>
        <taxon>Flavobacteriia</taxon>
        <taxon>Flavobacteriales</taxon>
        <taxon>Flavobacteriaceae</taxon>
    </lineage>
</organism>